<protein>
    <submittedName>
        <fullName evidence="2">Uncharacterized protein</fullName>
    </submittedName>
</protein>
<evidence type="ECO:0000313" key="3">
    <source>
        <dbReference type="EMBL" id="SEJ12874.1"/>
    </source>
</evidence>
<dbReference type="RefSeq" id="WP_068622990.1">
    <property type="nucleotide sequence ID" value="NZ_FJNB01000011.1"/>
</dbReference>
<evidence type="ECO:0000313" key="4">
    <source>
        <dbReference type="Proteomes" id="UP000076878"/>
    </source>
</evidence>
<dbReference type="Proteomes" id="UP000199280">
    <property type="component" value="Unassembled WGS sequence"/>
</dbReference>
<reference evidence="3 5" key="2">
    <citation type="submission" date="2016-10" db="EMBL/GenBank/DDBJ databases">
        <authorList>
            <person name="Varghese N."/>
            <person name="Submissions S."/>
        </authorList>
    </citation>
    <scope>NUCLEOTIDE SEQUENCE [LARGE SCALE GENOMIC DNA]</scope>
    <source>
        <strain evidence="3 5">DSM 22150</strain>
    </source>
</reference>
<evidence type="ECO:0000313" key="5">
    <source>
        <dbReference type="Proteomes" id="UP000199280"/>
    </source>
</evidence>
<proteinExistence type="predicted"/>
<feature type="transmembrane region" description="Helical" evidence="1">
    <location>
        <begin position="81"/>
        <end position="106"/>
    </location>
</feature>
<keyword evidence="1" id="KW-0472">Membrane</keyword>
<feature type="transmembrane region" description="Helical" evidence="1">
    <location>
        <begin position="53"/>
        <end position="74"/>
    </location>
</feature>
<keyword evidence="1" id="KW-1133">Transmembrane helix</keyword>
<organism evidence="2 4">
    <name type="scientific">Trichococcus ilyis</name>
    <dbReference type="NCBI Taxonomy" id="640938"/>
    <lineage>
        <taxon>Bacteria</taxon>
        <taxon>Bacillati</taxon>
        <taxon>Bacillota</taxon>
        <taxon>Bacilli</taxon>
        <taxon>Lactobacillales</taxon>
        <taxon>Carnobacteriaceae</taxon>
        <taxon>Trichococcus</taxon>
    </lineage>
</organism>
<gene>
    <name evidence="3" type="ORF">SAMN05216375_10833</name>
    <name evidence="2" type="ORF">TR210_1595</name>
</gene>
<evidence type="ECO:0000256" key="1">
    <source>
        <dbReference type="SAM" id="Phobius"/>
    </source>
</evidence>
<dbReference type="Proteomes" id="UP000076878">
    <property type="component" value="Unassembled WGS sequence"/>
</dbReference>
<name>A0A143YW40_9LACT</name>
<dbReference type="EMBL" id="FNYT01000008">
    <property type="protein sequence ID" value="SEJ12874.1"/>
    <property type="molecule type" value="Genomic_DNA"/>
</dbReference>
<reference evidence="2 4" key="1">
    <citation type="submission" date="2016-02" db="EMBL/GenBank/DDBJ databases">
        <authorList>
            <person name="Wen L."/>
            <person name="He K."/>
            <person name="Yang H."/>
        </authorList>
    </citation>
    <scope>NUCLEOTIDE SEQUENCE [LARGE SCALE GENOMIC DNA]</scope>
    <source>
        <strain evidence="2">Trichococcus_R210</strain>
    </source>
</reference>
<keyword evidence="1" id="KW-0812">Transmembrane</keyword>
<keyword evidence="5" id="KW-1185">Reference proteome</keyword>
<sequence>MKFPILPKTSKGKWTVVLFVAALVLGVAGNRISDAIGNTIEYPNPINSPLLGSVIYLTFAAAILASVMGILAVRKEHERSLLVYLLILPGLFFAFVIVGFLIANLIGPPD</sequence>
<evidence type="ECO:0000313" key="2">
    <source>
        <dbReference type="EMBL" id="CZQ98902.1"/>
    </source>
</evidence>
<dbReference type="AlphaFoldDB" id="A0A143YW40"/>
<dbReference type="OrthoDB" id="2168381at2"/>
<accession>A0A143YW40</accession>
<dbReference type="EMBL" id="FJNB01000011">
    <property type="protein sequence ID" value="CZQ98902.1"/>
    <property type="molecule type" value="Genomic_DNA"/>
</dbReference>